<protein>
    <submittedName>
        <fullName evidence="5">Glycosyltransferase family 4 protein</fullName>
    </submittedName>
</protein>
<dbReference type="Pfam" id="PF00534">
    <property type="entry name" value="Glycos_transf_1"/>
    <property type="match status" value="1"/>
</dbReference>
<dbReference type="PANTHER" id="PTHR12526:SF510">
    <property type="entry name" value="D-INOSITOL 3-PHOSPHATE GLYCOSYLTRANSFERASE"/>
    <property type="match status" value="1"/>
</dbReference>
<dbReference type="GO" id="GO:0016757">
    <property type="term" value="F:glycosyltransferase activity"/>
    <property type="evidence" value="ECO:0007669"/>
    <property type="project" value="UniProtKB-KW"/>
</dbReference>
<dbReference type="Proteomes" id="UP000279594">
    <property type="component" value="Chromosome"/>
</dbReference>
<dbReference type="RefSeq" id="WP_121670364.1">
    <property type="nucleotide sequence ID" value="NZ_CP033019.1"/>
</dbReference>
<evidence type="ECO:0000256" key="2">
    <source>
        <dbReference type="ARBA" id="ARBA00022679"/>
    </source>
</evidence>
<keyword evidence="1" id="KW-0328">Glycosyltransferase</keyword>
<reference evidence="5 6" key="1">
    <citation type="submission" date="2018-10" db="EMBL/GenBank/DDBJ databases">
        <title>Effects of UV and annual dynamics of microbial communities in freshwater RAS systems.</title>
        <authorList>
            <person name="Bekkelund A.K."/>
            <person name="Hansen B.R."/>
            <person name="Stokken H."/>
            <person name="Eriksen B.F."/>
            <person name="Kashulin N.A."/>
        </authorList>
    </citation>
    <scope>NUCLEOTIDE SEQUENCE [LARGE SCALE GENOMIC DNA]</scope>
    <source>
        <strain evidence="5 6">BHSEK</strain>
    </source>
</reference>
<evidence type="ECO:0000256" key="1">
    <source>
        <dbReference type="ARBA" id="ARBA00022676"/>
    </source>
</evidence>
<dbReference type="EMBL" id="CP033019">
    <property type="protein sequence ID" value="AYM78146.1"/>
    <property type="molecule type" value="Genomic_DNA"/>
</dbReference>
<evidence type="ECO:0000259" key="4">
    <source>
        <dbReference type="Pfam" id="PF13477"/>
    </source>
</evidence>
<name>A0A3G2EES0_9BURK</name>
<feature type="domain" description="Glycosyl transferase family 1" evidence="3">
    <location>
        <begin position="168"/>
        <end position="339"/>
    </location>
</feature>
<evidence type="ECO:0000313" key="5">
    <source>
        <dbReference type="EMBL" id="AYM78146.1"/>
    </source>
</evidence>
<dbReference type="Pfam" id="PF13477">
    <property type="entry name" value="Glyco_trans_4_2"/>
    <property type="match status" value="1"/>
</dbReference>
<keyword evidence="2 5" id="KW-0808">Transferase</keyword>
<feature type="domain" description="Glycosyltransferase subfamily 4-like N-terminal" evidence="4">
    <location>
        <begin position="2"/>
        <end position="134"/>
    </location>
</feature>
<accession>A0A3G2EES0</accession>
<dbReference type="InterPro" id="IPR001296">
    <property type="entry name" value="Glyco_trans_1"/>
</dbReference>
<dbReference type="AlphaFoldDB" id="A0A3G2EES0"/>
<keyword evidence="6" id="KW-1185">Reference proteome</keyword>
<dbReference type="PANTHER" id="PTHR12526">
    <property type="entry name" value="GLYCOSYLTRANSFERASE"/>
    <property type="match status" value="1"/>
</dbReference>
<dbReference type="InterPro" id="IPR028098">
    <property type="entry name" value="Glyco_trans_4-like_N"/>
</dbReference>
<evidence type="ECO:0000259" key="3">
    <source>
        <dbReference type="Pfam" id="PF00534"/>
    </source>
</evidence>
<proteinExistence type="predicted"/>
<dbReference type="SUPFAM" id="SSF53756">
    <property type="entry name" value="UDP-Glycosyltransferase/glycogen phosphorylase"/>
    <property type="match status" value="1"/>
</dbReference>
<dbReference type="Gene3D" id="3.40.50.2000">
    <property type="entry name" value="Glycogen Phosphorylase B"/>
    <property type="match status" value="2"/>
</dbReference>
<evidence type="ECO:0000313" key="6">
    <source>
        <dbReference type="Proteomes" id="UP000279594"/>
    </source>
</evidence>
<sequence>MKIAILGPANSIHVSRWCNALAQQDIEVHLVTQHDFDVHQYSDRVRVHLLPYRGGKGYFLNRRALGKVLAEMSPDLLNCHYASGYGTLMAGVWRGPSLLSVWGADVYEFPYESRFKMWLIKRNLRAAGRIASTSHVMAEQTRSLCPELAPIFVTPFGIDTARFVPVPRAADGRLVIGTVKTMAKKYGIDILIHGYALLRQRLQDEKADDLLGRLELLLVGGGGETAVLQALVAQLGLEASVTFAGQVDHTAVPDWLNRLDIYVAASRNDSESFGVAILEASSCALPVVVSRMGGLPEVVAENETGLIIPNENPQALADALYLLVQDSALRNRLGVAGRARVCQQFSWDHCVTLMRDAYRQTVAA</sequence>
<organism evidence="5 6">
    <name type="scientific">Janthinobacterium agaricidamnosum</name>
    <dbReference type="NCBI Taxonomy" id="55508"/>
    <lineage>
        <taxon>Bacteria</taxon>
        <taxon>Pseudomonadati</taxon>
        <taxon>Pseudomonadota</taxon>
        <taxon>Betaproteobacteria</taxon>
        <taxon>Burkholderiales</taxon>
        <taxon>Oxalobacteraceae</taxon>
        <taxon>Janthinobacterium</taxon>
    </lineage>
</organism>
<gene>
    <name evidence="5" type="ORF">D9M09_21890</name>
</gene>